<evidence type="ECO:0000313" key="1">
    <source>
        <dbReference type="EMBL" id="KAF6024283.1"/>
    </source>
</evidence>
<dbReference type="Pfam" id="PF12372">
    <property type="entry name" value="Htt_N-HEAT"/>
    <property type="match status" value="3"/>
</dbReference>
<dbReference type="EMBL" id="VXIV02002596">
    <property type="protein sequence ID" value="KAF6024283.1"/>
    <property type="molecule type" value="Genomic_DNA"/>
</dbReference>
<dbReference type="InterPro" id="IPR048412">
    <property type="entry name" value="Htt_bridge"/>
</dbReference>
<dbReference type="InterPro" id="IPR028426">
    <property type="entry name" value="Huntingtin_fam"/>
</dbReference>
<dbReference type="Pfam" id="PF20925">
    <property type="entry name" value="Htt_bridge"/>
    <property type="match status" value="1"/>
</dbReference>
<dbReference type="InterPro" id="IPR024613">
    <property type="entry name" value="Huntingtin_N_HEAT_rpt-2"/>
</dbReference>
<dbReference type="InterPro" id="IPR048413">
    <property type="entry name" value="Htt_C-HEAT_rpt"/>
</dbReference>
<comment type="caution">
    <text evidence="1">The sequence shown here is derived from an EMBL/GenBank/DDBJ whole genome shotgun (WGS) entry which is preliminary data.</text>
</comment>
<dbReference type="Pfam" id="PF20927">
    <property type="entry name" value="Htt_C-HEAT"/>
    <property type="match status" value="2"/>
</dbReference>
<reference evidence="1" key="1">
    <citation type="submission" date="2020-06" db="EMBL/GenBank/DDBJ databases">
        <title>Draft genome of Bugula neritina, a colonial animal packing powerful symbionts and potential medicines.</title>
        <authorList>
            <person name="Rayko M."/>
        </authorList>
    </citation>
    <scope>NUCLEOTIDE SEQUENCE [LARGE SCALE GENOMIC DNA]</scope>
    <source>
        <strain evidence="1">Kwan_BN1</strain>
    </source>
</reference>
<dbReference type="PANTHER" id="PTHR10170:SF10">
    <property type="entry name" value="HUNTINGTIN"/>
    <property type="match status" value="1"/>
</dbReference>
<keyword evidence="2" id="KW-1185">Reference proteome</keyword>
<evidence type="ECO:0008006" key="3">
    <source>
        <dbReference type="Google" id="ProtNLM"/>
    </source>
</evidence>
<dbReference type="Proteomes" id="UP000593567">
    <property type="component" value="Unassembled WGS sequence"/>
</dbReference>
<accession>A0A7J7JEM0</accession>
<dbReference type="PANTHER" id="PTHR10170">
    <property type="entry name" value="HUNTINGTON DISEASE PROTEIN"/>
    <property type="match status" value="1"/>
</dbReference>
<name>A0A7J7JEM0_BUGNE</name>
<organism evidence="1 2">
    <name type="scientific">Bugula neritina</name>
    <name type="common">Brown bryozoan</name>
    <name type="synonym">Sertularia neritina</name>
    <dbReference type="NCBI Taxonomy" id="10212"/>
    <lineage>
        <taxon>Eukaryota</taxon>
        <taxon>Metazoa</taxon>
        <taxon>Spiralia</taxon>
        <taxon>Lophotrochozoa</taxon>
        <taxon>Bryozoa</taxon>
        <taxon>Gymnolaemata</taxon>
        <taxon>Cheilostomatida</taxon>
        <taxon>Flustrina</taxon>
        <taxon>Buguloidea</taxon>
        <taxon>Bugulidae</taxon>
        <taxon>Bugula</taxon>
    </lineage>
</organism>
<sequence>MTCRYLIVCCRRKAEKVVKSKKEVLGAFNHIPFYMKLHESVKGAHLNYKVSLSLSKLDKFSSMLHHTLVVFSQLLEVASLQEIGKCAEEILHYLNPITLASPVAAIHLVQQLLKALFGTNLSSQYEDLVEKKVISRSQEVTLASVNPATSAIKPGLFTSCLATPYADFAQALAHNLYRVDTEDHSNVIYVIKRCEERKMPAVLKSGSTVDKNTVGAYIRLFEPLVIKALKMYTMNCSVYLQTQVLSLLVQLIQLRVNYCLLDNDGLLLLLSYEKLHSKTLITVPTIIQLCDGVMASGQNPTTHVLICMSYIVMLCSSHGFPKFDVMFTSVTRVICLYCFYPSSRDAGKGPVLCRSLNTSGNSDTVFHDIETQREVTASMLLRLIHHTKVLELLSLVLYQLMKDNEEKWKKLSRQIIDLLFPLISKQKIELESRGAMFSLQGILLAVSPSVYRPVDMLLKTLFTQPEHLGSRAMQERWLSSVLALFRVLLSIGKEEVILSRLNELEISFDRSLLSNSFMASGSFYSSTDEFTSTFRQMSESSESVISSSCGSVLPQELLASFLTQIVGFCAERLYADLSCPYLSKSDYEFSLQQLTLLLLYTSYMLQSGHFRKVAKFMTEQLKVKGSHLHQLVLEINDQIILVGKHYPTLTLQWSYILMLLNYDSHSWWEGVLRTPKDSDEDTEVGVSPLLTLHERIIKCTGLAMYCDYVVENMHDAQHLTWLTVNHVNDIIDQLHESPVSDFMSTVFGNSSASGLFISAIQSRYNMNSTPTKLYNVVSCLRNMHNEQSGAVTMLLIEKMMSSSHSGISRLCDSVACRRLEVLLSEDEQTVHKQLMAEDVLKMMVTLHNSKRIHRRLLSLVDKLRATFYPTALSPISLTQADIQSAQQNMADKDFYLLVTKSVCSDNRNSPKLCASLLGSLGLKDILAIMSGESFQLSCLAECIKHGADKSVRADTGTVVNIAHRVESESNQRISPLLAACETMLKQIWIKFAPTAETDATQNSMEDSTVYSQPVISVDVVNAISVYLMHCPLFLSRLQQSDILAICHIAVSYFERVKLPADHPLQSSQMMFSWTSHAEEGPGDMAPVDICQLYAHLSLLCHVFKHPQFTSVFANNPSHVFTVIDSLTYILNNLNVPGLTPELENYRETLAISQDGYIQISQLVTCLSDIILAGKAGLPSSLVFLLNNVIRGLARLPSVNEHARMPVTAFLMSSETREDNNKPQLKVDALQDTVVLRDFIKRNNLLGWISRPQFEETWACLLHLLSPVAVTGNVDIAEEDDVENIEWMVSALRGITGLLCQTLNRAQPGNPLCTCYKNSHRHKPIASLLSSTRKVSRCECMKEVDLFCVNTERVSCDIGYNQLSIGHLTTQMSTFSPLISSIEKADVESAEKSQPIKSLQGVDTASCLKLLIDVYSHLLSPSATPKTPLMLLNECAKSIVMLSDLFYEKSQFAWMFSTLYDLYLNHHAEDELMNQYVVLGLCKAAAIHLDSNMEEKLCKLLEQSFRSIHIPTRLAAISGILYLLEAAPEGDLVKSLLNFLVDFISRSMDLINNKLVALQCFHFASLMADMVEN</sequence>
<dbReference type="GO" id="GO:0005737">
    <property type="term" value="C:cytoplasm"/>
    <property type="evidence" value="ECO:0007669"/>
    <property type="project" value="TreeGrafter"/>
</dbReference>
<proteinExistence type="predicted"/>
<dbReference type="OrthoDB" id="10065698at2759"/>
<gene>
    <name evidence="1" type="ORF">EB796_017424</name>
</gene>
<evidence type="ECO:0000313" key="2">
    <source>
        <dbReference type="Proteomes" id="UP000593567"/>
    </source>
</evidence>
<protein>
    <recommendedName>
        <fullName evidence="3">Huntingtin</fullName>
    </recommendedName>
</protein>